<proteinExistence type="predicted"/>
<evidence type="ECO:0000313" key="2">
    <source>
        <dbReference type="Proteomes" id="UP000040841"/>
    </source>
</evidence>
<reference evidence="1 2" key="1">
    <citation type="submission" date="2015-03" db="EMBL/GenBank/DDBJ databases">
        <authorList>
            <consortium name="Pathogen Informatics"/>
            <person name="Murphy D."/>
        </authorList>
    </citation>
    <scope>NUCLEOTIDE SEQUENCE [LARGE SCALE GENOMIC DNA]</scope>
    <source>
        <strain evidence="1 2">FE82747</strain>
    </source>
</reference>
<dbReference type="AlphaFoldDB" id="A0AA36LUH0"/>
<accession>A0AA36LUH0</accession>
<comment type="caution">
    <text evidence="1">The sequence shown here is derived from an EMBL/GenBank/DDBJ whole genome shotgun (WGS) entry which is preliminary data.</text>
</comment>
<name>A0AA36LUH0_YERMO</name>
<evidence type="ECO:0000313" key="1">
    <source>
        <dbReference type="EMBL" id="CNI50193.1"/>
    </source>
</evidence>
<evidence type="ECO:0008006" key="3">
    <source>
        <dbReference type="Google" id="ProtNLM"/>
    </source>
</evidence>
<sequence>MLLSSITSSFAQAEEFQEFSVKGKIKPVACDILVTTPKIELPVITANAFKEAESKIAEDIQYKFSVECEADNAISITFSDGQPGTAFGSDPDRFGLGKVTGKDNKEIPVGSWKVKLTELTAETTKDGIISNEMLSRIYRNAIDKRDWAGIHKDAYLYVDHEISINQGTVLNTNQQIKTIKKLSGTLTGEIFGAPRANLPLSEQMPISGKITMSINYL</sequence>
<dbReference type="Proteomes" id="UP000040841">
    <property type="component" value="Unassembled WGS sequence"/>
</dbReference>
<dbReference type="EMBL" id="CQBM01000011">
    <property type="protein sequence ID" value="CNI50193.1"/>
    <property type="molecule type" value="Genomic_DNA"/>
</dbReference>
<gene>
    <name evidence="1" type="ORF">ERS008502_03453</name>
</gene>
<organism evidence="1 2">
    <name type="scientific">Yersinia mollaretii</name>
    <dbReference type="NCBI Taxonomy" id="33060"/>
    <lineage>
        <taxon>Bacteria</taxon>
        <taxon>Pseudomonadati</taxon>
        <taxon>Pseudomonadota</taxon>
        <taxon>Gammaproteobacteria</taxon>
        <taxon>Enterobacterales</taxon>
        <taxon>Yersiniaceae</taxon>
        <taxon>Yersinia</taxon>
    </lineage>
</organism>
<protein>
    <recommendedName>
        <fullName evidence="3">DUF1120 domain-containing protein</fullName>
    </recommendedName>
</protein>